<evidence type="ECO:0000256" key="10">
    <source>
        <dbReference type="PIRNR" id="PIRNR000159"/>
    </source>
</evidence>
<keyword evidence="7 13" id="KW-0408">Iron</keyword>
<comment type="function">
    <text evidence="10">Oxidoreductase required for the transfer of electrons from pyruvate to flavodoxin.</text>
</comment>
<feature type="binding site" evidence="11">
    <location>
        <begin position="1002"/>
        <end position="1007"/>
    </location>
    <ligand>
        <name>thiamine diphosphate</name>
        <dbReference type="ChEBI" id="CHEBI:58937"/>
    </ligand>
</feature>
<evidence type="ECO:0000256" key="4">
    <source>
        <dbReference type="ARBA" id="ARBA00022723"/>
    </source>
</evidence>
<dbReference type="FunFam" id="3.40.50.920:FF:000007">
    <property type="entry name" value="Pyruvate:ferredoxin (Flavodoxin) oxidoreductase"/>
    <property type="match status" value="1"/>
</dbReference>
<organism evidence="15 16">
    <name type="scientific">Thioflexithrix psekupsensis</name>
    <dbReference type="NCBI Taxonomy" id="1570016"/>
    <lineage>
        <taxon>Bacteria</taxon>
        <taxon>Pseudomonadati</taxon>
        <taxon>Pseudomonadota</taxon>
        <taxon>Gammaproteobacteria</taxon>
        <taxon>Thiotrichales</taxon>
        <taxon>Thioflexithrix</taxon>
    </lineage>
</organism>
<evidence type="ECO:0000256" key="6">
    <source>
        <dbReference type="ARBA" id="ARBA00023002"/>
    </source>
</evidence>
<feature type="site" description="Important for catalytic activity" evidence="12">
    <location>
        <position position="63"/>
    </location>
</feature>
<dbReference type="InterPro" id="IPR019456">
    <property type="entry name" value="Pyrv-flavodox_OxRtase_EKR"/>
</dbReference>
<feature type="domain" description="4Fe-4S ferredoxin-type" evidence="14">
    <location>
        <begin position="740"/>
        <end position="769"/>
    </location>
</feature>
<comment type="similarity">
    <text evidence="1 10">Belongs to the pyruvate:ferredoxin/flavodoxin oxidoreductase family.</text>
</comment>
<dbReference type="GO" id="GO:0005506">
    <property type="term" value="F:iron ion binding"/>
    <property type="evidence" value="ECO:0007669"/>
    <property type="project" value="InterPro"/>
</dbReference>
<evidence type="ECO:0000313" key="15">
    <source>
        <dbReference type="EMBL" id="OUD12314.1"/>
    </source>
</evidence>
<dbReference type="Gene3D" id="3.30.70.20">
    <property type="match status" value="1"/>
</dbReference>
<feature type="binding site" evidence="11">
    <location>
        <position position="30"/>
    </location>
    <ligand>
        <name>pyruvate</name>
        <dbReference type="ChEBI" id="CHEBI:15361"/>
    </ligand>
</feature>
<dbReference type="PIRSF" id="PIRSF000159">
    <property type="entry name" value="NifJ"/>
    <property type="match status" value="1"/>
</dbReference>
<proteinExistence type="inferred from homology"/>
<dbReference type="EC" id="1.2.7.-" evidence="10"/>
<name>A0A251X498_9GAMM</name>
<comment type="caution">
    <text evidence="15">The sequence shown here is derived from an EMBL/GenBank/DDBJ whole genome shotgun (WGS) entry which is preliminary data.</text>
</comment>
<feature type="binding site" evidence="13">
    <location>
        <position position="755"/>
    </location>
    <ligand>
        <name>[4Fe-4S] cluster</name>
        <dbReference type="ChEBI" id="CHEBI:49883"/>
        <label>2</label>
    </ligand>
</feature>
<keyword evidence="6 10" id="KW-0560">Oxidoreductase</keyword>
<feature type="binding site" evidence="13">
    <location>
        <position position="759"/>
    </location>
    <ligand>
        <name>[4Fe-4S] cluster</name>
        <dbReference type="ChEBI" id="CHEBI:49883"/>
        <label>1</label>
    </ligand>
</feature>
<accession>A0A251X498</accession>
<feature type="binding site" evidence="11">
    <location>
        <position position="851"/>
    </location>
    <ligand>
        <name>thiamine diphosphate</name>
        <dbReference type="ChEBI" id="CHEBI:58937"/>
    </ligand>
</feature>
<comment type="cofactor">
    <cofactor evidence="13">
        <name>[4Fe-4S] cluster</name>
        <dbReference type="ChEBI" id="CHEBI:49883"/>
    </cofactor>
    <text evidence="13">Binds 3 [4Fe-4S] clusters per subunit.</text>
</comment>
<dbReference type="Proteomes" id="UP000194798">
    <property type="component" value="Unassembled WGS sequence"/>
</dbReference>
<dbReference type="FunFam" id="3.40.920.10:FF:000001">
    <property type="entry name" value="Pyruvate:ferredoxin (Flavodoxin) oxidoreductase"/>
    <property type="match status" value="1"/>
</dbReference>
<dbReference type="InterPro" id="IPR019752">
    <property type="entry name" value="Pyrv/ketoisovalerate_OxRed_cat"/>
</dbReference>
<dbReference type="RefSeq" id="WP_086489261.1">
    <property type="nucleotide sequence ID" value="NZ_MSLT01000023.1"/>
</dbReference>
<dbReference type="Gene3D" id="4.10.780.10">
    <property type="entry name" value="Pyruvate-flavodoxin oxidoreductase, EKR domain"/>
    <property type="match status" value="1"/>
</dbReference>
<dbReference type="InterPro" id="IPR017896">
    <property type="entry name" value="4Fe4S_Fe-S-bd"/>
</dbReference>
<feature type="binding site" evidence="11">
    <location>
        <begin position="973"/>
        <end position="976"/>
    </location>
    <ligand>
        <name>thiamine diphosphate</name>
        <dbReference type="ChEBI" id="CHEBI:58937"/>
    </ligand>
</feature>
<keyword evidence="2 10" id="KW-0813">Transport</keyword>
<dbReference type="GO" id="GO:0030976">
    <property type="term" value="F:thiamine pyrophosphate binding"/>
    <property type="evidence" value="ECO:0007669"/>
    <property type="project" value="InterPro"/>
</dbReference>
<feature type="binding site" evidence="13">
    <location>
        <position position="823"/>
    </location>
    <ligand>
        <name>[4Fe-4S] cluster</name>
        <dbReference type="ChEBI" id="CHEBI:49883"/>
        <label>3</label>
    </ligand>
</feature>
<dbReference type="Pfam" id="PF02775">
    <property type="entry name" value="TPP_enzyme_C"/>
    <property type="match status" value="1"/>
</dbReference>
<feature type="binding site" evidence="13">
    <location>
        <position position="851"/>
    </location>
    <ligand>
        <name>[4Fe-4S] cluster</name>
        <dbReference type="ChEBI" id="CHEBI:49883"/>
        <label>3</label>
    </ligand>
</feature>
<keyword evidence="5 10" id="KW-0249">Electron transport</keyword>
<feature type="binding site" evidence="13">
    <location>
        <position position="703"/>
    </location>
    <ligand>
        <name>[4Fe-4S] cluster</name>
        <dbReference type="ChEBI" id="CHEBI:49883"/>
        <label>2</label>
    </ligand>
</feature>
<dbReference type="Gene3D" id="3.40.50.920">
    <property type="match status" value="1"/>
</dbReference>
<feature type="binding site" evidence="13">
    <location>
        <position position="826"/>
    </location>
    <ligand>
        <name>[4Fe-4S] cluster</name>
        <dbReference type="ChEBI" id="CHEBI:49883"/>
        <label>3</label>
    </ligand>
</feature>
<keyword evidence="3 13" id="KW-0004">4Fe-4S</keyword>
<feature type="binding site" evidence="13">
    <location>
        <position position="749"/>
    </location>
    <ligand>
        <name>[4Fe-4S] cluster</name>
        <dbReference type="ChEBI" id="CHEBI:49883"/>
        <label>2</label>
    </ligand>
</feature>
<feature type="site" description="Important for catalytic activity" evidence="12">
    <location>
        <position position="113"/>
    </location>
</feature>
<evidence type="ECO:0000256" key="11">
    <source>
        <dbReference type="PIRSR" id="PIRSR000159-1"/>
    </source>
</evidence>
<dbReference type="InterPro" id="IPR002880">
    <property type="entry name" value="Pyrv_Fd/Flavodoxin_OxRdtase_N"/>
</dbReference>
<dbReference type="InterPro" id="IPR037112">
    <property type="entry name" value="Pyrv-flavodox_OxR_EKR_sf"/>
</dbReference>
<dbReference type="SUPFAM" id="SSF52518">
    <property type="entry name" value="Thiamin diphosphate-binding fold (THDP-binding)"/>
    <property type="match status" value="2"/>
</dbReference>
<dbReference type="Pfam" id="PF01558">
    <property type="entry name" value="POR"/>
    <property type="match status" value="1"/>
</dbReference>
<feature type="site" description="Important for catalytic activity" evidence="12">
    <location>
        <position position="30"/>
    </location>
</feature>
<dbReference type="GO" id="GO:0051539">
    <property type="term" value="F:4 iron, 4 sulfur cluster binding"/>
    <property type="evidence" value="ECO:0007669"/>
    <property type="project" value="UniProtKB-KW"/>
</dbReference>
<dbReference type="NCBIfam" id="TIGR02176">
    <property type="entry name" value="pyruv_ox_red"/>
    <property type="match status" value="1"/>
</dbReference>
<dbReference type="PANTHER" id="PTHR32154">
    <property type="entry name" value="PYRUVATE-FLAVODOXIN OXIDOREDUCTASE-RELATED"/>
    <property type="match status" value="1"/>
</dbReference>
<evidence type="ECO:0000256" key="2">
    <source>
        <dbReference type="ARBA" id="ARBA00022448"/>
    </source>
</evidence>
<feature type="binding site" evidence="13">
    <location>
        <position position="752"/>
    </location>
    <ligand>
        <name>[4Fe-4S] cluster</name>
        <dbReference type="ChEBI" id="CHEBI:49883"/>
        <label>2</label>
    </ligand>
</feature>
<evidence type="ECO:0000256" key="1">
    <source>
        <dbReference type="ARBA" id="ARBA00009032"/>
    </source>
</evidence>
<dbReference type="SMART" id="SM00890">
    <property type="entry name" value="EKR"/>
    <property type="match status" value="1"/>
</dbReference>
<dbReference type="GO" id="GO:0016903">
    <property type="term" value="F:oxidoreductase activity, acting on the aldehyde or oxo group of donors"/>
    <property type="evidence" value="ECO:0007669"/>
    <property type="project" value="InterPro"/>
</dbReference>
<dbReference type="InterPro" id="IPR029061">
    <property type="entry name" value="THDP-binding"/>
</dbReference>
<dbReference type="Gene3D" id="3.40.50.970">
    <property type="match status" value="2"/>
</dbReference>
<dbReference type="Gene3D" id="3.40.920.10">
    <property type="entry name" value="Pyruvate-ferredoxin oxidoreductase, PFOR, domain III"/>
    <property type="match status" value="1"/>
</dbReference>
<dbReference type="FunFam" id="3.30.70.20:FF:000022">
    <property type="entry name" value="Pyruvate:ferredoxin (Flavodoxin) oxidoreductase"/>
    <property type="match status" value="1"/>
</dbReference>
<feature type="domain" description="4Fe-4S ferredoxin-type" evidence="14">
    <location>
        <begin position="684"/>
        <end position="713"/>
    </location>
</feature>
<feature type="binding site" evidence="11">
    <location>
        <position position="63"/>
    </location>
    <ligand>
        <name>thiamine diphosphate</name>
        <dbReference type="ChEBI" id="CHEBI:58937"/>
    </ligand>
</feature>
<dbReference type="EMBL" id="MSLT01000023">
    <property type="protein sequence ID" value="OUD12314.1"/>
    <property type="molecule type" value="Genomic_DNA"/>
</dbReference>
<dbReference type="OrthoDB" id="9794954at2"/>
<dbReference type="SUPFAM" id="SSF54862">
    <property type="entry name" value="4Fe-4S ferredoxins"/>
    <property type="match status" value="1"/>
</dbReference>
<keyword evidence="8 13" id="KW-0411">Iron-sulfur</keyword>
<dbReference type="InterPro" id="IPR011895">
    <property type="entry name" value="Pyrv_flavodox_OxRed"/>
</dbReference>
<dbReference type="Pfam" id="PF01855">
    <property type="entry name" value="POR_N"/>
    <property type="match status" value="1"/>
</dbReference>
<dbReference type="CDD" id="cd03377">
    <property type="entry name" value="TPP_PFOR_PNO"/>
    <property type="match status" value="1"/>
</dbReference>
<comment type="catalytic activity">
    <reaction evidence="9 10">
        <text>oxidized [flavodoxin] + pyruvate + CoA + 2 H(+) = reduced [flavodoxin] + acetyl-CoA + CO2</text>
        <dbReference type="Rhea" id="RHEA:44140"/>
        <dbReference type="Rhea" id="RHEA-COMP:10622"/>
        <dbReference type="Rhea" id="RHEA-COMP:10623"/>
        <dbReference type="ChEBI" id="CHEBI:15361"/>
        <dbReference type="ChEBI" id="CHEBI:15378"/>
        <dbReference type="ChEBI" id="CHEBI:16526"/>
        <dbReference type="ChEBI" id="CHEBI:57287"/>
        <dbReference type="ChEBI" id="CHEBI:57288"/>
        <dbReference type="ChEBI" id="CHEBI:57618"/>
        <dbReference type="ChEBI" id="CHEBI:58210"/>
    </reaction>
</comment>
<dbReference type="PROSITE" id="PS51379">
    <property type="entry name" value="4FE4S_FER_2"/>
    <property type="match status" value="2"/>
</dbReference>
<evidence type="ECO:0000256" key="12">
    <source>
        <dbReference type="PIRSR" id="PIRSR000159-2"/>
    </source>
</evidence>
<dbReference type="GO" id="GO:0006979">
    <property type="term" value="P:response to oxidative stress"/>
    <property type="evidence" value="ECO:0007669"/>
    <property type="project" value="TreeGrafter"/>
</dbReference>
<evidence type="ECO:0000259" key="14">
    <source>
        <dbReference type="PROSITE" id="PS51379"/>
    </source>
</evidence>
<dbReference type="GO" id="GO:0044281">
    <property type="term" value="P:small molecule metabolic process"/>
    <property type="evidence" value="ECO:0007669"/>
    <property type="project" value="UniProtKB-ARBA"/>
</dbReference>
<evidence type="ECO:0000256" key="9">
    <source>
        <dbReference type="ARBA" id="ARBA00048963"/>
    </source>
</evidence>
<dbReference type="SUPFAM" id="SSF52922">
    <property type="entry name" value="TK C-terminal domain-like"/>
    <property type="match status" value="1"/>
</dbReference>
<feature type="binding site" evidence="13">
    <location>
        <position position="699"/>
    </location>
    <ligand>
        <name>[4Fe-4S] cluster</name>
        <dbReference type="ChEBI" id="CHEBI:49883"/>
        <label>1</label>
    </ligand>
</feature>
<dbReference type="InterPro" id="IPR011766">
    <property type="entry name" value="TPP_enzyme_TPP-bd"/>
</dbReference>
<dbReference type="PANTHER" id="PTHR32154:SF0">
    <property type="entry name" value="PYRUVATE-FLAVODOXIN OXIDOREDUCTASE-RELATED"/>
    <property type="match status" value="1"/>
</dbReference>
<dbReference type="InterPro" id="IPR009014">
    <property type="entry name" value="Transketo_C/PFOR_II"/>
</dbReference>
<evidence type="ECO:0000256" key="7">
    <source>
        <dbReference type="ARBA" id="ARBA00023004"/>
    </source>
</evidence>
<dbReference type="FunFam" id="3.40.50.970:FF:000041">
    <property type="entry name" value="Pyruvate:ferredoxin (Flavodoxin) oxidoreductase"/>
    <property type="match status" value="1"/>
</dbReference>
<dbReference type="Pfam" id="PF10371">
    <property type="entry name" value="EKR"/>
    <property type="match status" value="1"/>
</dbReference>
<dbReference type="Pfam" id="PF17147">
    <property type="entry name" value="PFOR_II"/>
    <property type="match status" value="1"/>
</dbReference>
<feature type="binding site" evidence="13">
    <location>
        <position position="696"/>
    </location>
    <ligand>
        <name>[4Fe-4S] cluster</name>
        <dbReference type="ChEBI" id="CHEBI:49883"/>
        <label>1</label>
    </ligand>
</feature>
<dbReference type="PROSITE" id="PS00198">
    <property type="entry name" value="4FE4S_FER_1"/>
    <property type="match status" value="1"/>
</dbReference>
<dbReference type="Pfam" id="PF12838">
    <property type="entry name" value="Fer4_7"/>
    <property type="match status" value="1"/>
</dbReference>
<keyword evidence="4 13" id="KW-0479">Metal-binding</keyword>
<protein>
    <recommendedName>
        <fullName evidence="10">Pyruvate-flavodoxin oxidoreductase</fullName>
        <ecNumber evidence="10">1.2.7.-</ecNumber>
    </recommendedName>
</protein>
<dbReference type="AlphaFoldDB" id="A0A251X498"/>
<feature type="site" description="Important for catalytic activity" evidence="12">
    <location>
        <position position="1007"/>
    </location>
</feature>
<sequence length="1200" mass="132087">MSEYVTLDGNEAAAYVAYRVNEVCAIYPITPSSPMAEFADQWAAEGQTNLWGNIPLIIEMQSEAGAAGTVHGALQTGALTTTFTASQGLMLMIPNLYKIAGELTSAVFQVAARSLAAQGLSIFGDHSDVMAVKNTGFALLASASVQEAHDLALIAQATTLEARIPFLHFFDGFRTSHEVNKIELIDDQVLRAMIDDELVYAHRARGLNPDRPVMRGTAQNPDIYFQARETVNPFYTAVPKILQKAMDQFAELTGRQYHLFEYEGDLQAERIVIIMGSGASTVKQTVRWLQQRGEKVGVIQVRLYLPFDSESFLALLPETVTHIAVLDRCKTPGATGEPLYQDIVVTLSSAFSTGKRASLPKICGGRYGLSSKEFTPAMVKAIFDELTQVSPKNPFTIGIEDDIGHTSLSFDPDFNIEPDNVIRAMFFGLGADGTVGANKNSIKIIGEDPAFYAQGYFVYDSKKSGSQTVSHLRFGPEPIDMPYLIQSANFIACHQFNFILKQNVLERAAKNAIVLLNSPYSASEVWAQLPQTIQRIIVQRALKLYVIDASKVARSIGMGNRTNTIMQTCFFALSGVMPREQAIEKIKHAIEKSYGKKGDEVVKSNFAAVDETLVNLHEVSIPESLNSGFDLPSIVPDFAPEFVRTVTAKMMAGKGDELPVSLLPIDGTYPTGTTQWEKRNISPYVPQWEADICIQCGNCSFVCPHSVIRAKFYNETHLDHAPNDFRSAPISARGFPATRYTLQIYVEDCTGCGLCVDACPAQSLKRSGMKAINMREKEPILQREKENIRFFESIPINDRSQVNFSSVRGTQFLQPLFEFSGACAGCGETPYVRLLSQLFGDRLLVANATGCSSIYGGNLPTTPWTKNEEGRGPAWSNSLFEDNAEFGLGFRLAADKHLEVAQGLLEQLKPALNAALVEDLLSAQQITEFEIRQQRQRVEVLKQELNRLKTPLSAALLSVVDHLVRRSVWLVGGDGWAYDIGSGGLDHVLASGRDVNILVLDTEVYSNTGGQMSKSTPLGAVAKFAAAGKTVGKKDLALQAISYGNVYVARIAMGANPQQTLLALREAEAYSGPSLILSYSHCIAHGINMQHGLRQQQLAVASGYWPLMRYNPQLRATDHNPFVLDSPRPRIDFKDYAYNELRYKMLVRSNPVEAARLLSLAQAVVKQKWAIYEEMATRDGSHFHPDARRVDAQTIDAIKA</sequence>
<evidence type="ECO:0000256" key="8">
    <source>
        <dbReference type="ARBA" id="ARBA00023014"/>
    </source>
</evidence>
<dbReference type="FunFam" id="3.40.50.970:FF:000012">
    <property type="entry name" value="Pyruvate:ferredoxin (Flavodoxin) oxidoreductase"/>
    <property type="match status" value="1"/>
</dbReference>
<dbReference type="InterPro" id="IPR050722">
    <property type="entry name" value="Pyruvate:ferred/Flavod_OxRd"/>
</dbReference>
<evidence type="ECO:0000256" key="3">
    <source>
        <dbReference type="ARBA" id="ARBA00022485"/>
    </source>
</evidence>
<gene>
    <name evidence="15" type="ORF">TPSD3_14455</name>
</gene>
<dbReference type="SUPFAM" id="SSF53323">
    <property type="entry name" value="Pyruvate-ferredoxin oxidoreductase, PFOR, domain III"/>
    <property type="match status" value="1"/>
</dbReference>
<dbReference type="InterPro" id="IPR002869">
    <property type="entry name" value="Pyrv_flavodox_OxRed_cen"/>
</dbReference>
<evidence type="ECO:0000313" key="16">
    <source>
        <dbReference type="Proteomes" id="UP000194798"/>
    </source>
</evidence>
<dbReference type="GO" id="GO:0022900">
    <property type="term" value="P:electron transport chain"/>
    <property type="evidence" value="ECO:0007669"/>
    <property type="project" value="InterPro"/>
</dbReference>
<evidence type="ECO:0000256" key="5">
    <source>
        <dbReference type="ARBA" id="ARBA00022982"/>
    </source>
</evidence>
<dbReference type="InterPro" id="IPR017900">
    <property type="entry name" value="4Fe4S_Fe_S_CS"/>
</dbReference>
<feature type="binding site" evidence="11">
    <location>
        <position position="828"/>
    </location>
    <ligand>
        <name>thiamine diphosphate</name>
        <dbReference type="ChEBI" id="CHEBI:58937"/>
    </ligand>
</feature>
<dbReference type="InterPro" id="IPR033412">
    <property type="entry name" value="PFOR_II"/>
</dbReference>
<keyword evidence="15" id="KW-0670">Pyruvate</keyword>
<reference evidence="15 16" key="1">
    <citation type="submission" date="2016-12" db="EMBL/GenBank/DDBJ databases">
        <title>Thioflexothrix psekupsii D3 genome sequencing and assembly.</title>
        <authorList>
            <person name="Fomenkov A."/>
            <person name="Vincze T."/>
            <person name="Grabovich M."/>
            <person name="Anton B.P."/>
            <person name="Dubinina G."/>
            <person name="Orlova M."/>
            <person name="Belousova E."/>
            <person name="Roberts R.J."/>
        </authorList>
    </citation>
    <scope>NUCLEOTIDE SEQUENCE [LARGE SCALE GENOMIC DNA]</scope>
    <source>
        <strain evidence="15">D3</strain>
    </source>
</reference>
<evidence type="ECO:0000256" key="13">
    <source>
        <dbReference type="PIRSR" id="PIRSR000159-50"/>
    </source>
</evidence>
<feature type="binding site" evidence="13">
    <location>
        <position position="1082"/>
    </location>
    <ligand>
        <name>[4Fe-4S] cluster</name>
        <dbReference type="ChEBI" id="CHEBI:49883"/>
        <label>3</label>
    </ligand>
</feature>
<feature type="binding site" evidence="13">
    <location>
        <position position="693"/>
    </location>
    <ligand>
        <name>[4Fe-4S] cluster</name>
        <dbReference type="ChEBI" id="CHEBI:49883"/>
        <label>1</label>
    </ligand>
</feature>
<dbReference type="CDD" id="cd07034">
    <property type="entry name" value="TPP_PYR_PFOR_IOR-alpha_like"/>
    <property type="match status" value="1"/>
</dbReference>
<keyword evidence="16" id="KW-1185">Reference proteome</keyword>
<feature type="binding site" evidence="11">
    <location>
        <position position="113"/>
    </location>
    <ligand>
        <name>pyruvate</name>
        <dbReference type="ChEBI" id="CHEBI:15361"/>
    </ligand>
</feature>